<feature type="domain" description="M23ase beta-sheet core" evidence="1">
    <location>
        <begin position="104"/>
        <end position="202"/>
    </location>
</feature>
<evidence type="ECO:0000313" key="2">
    <source>
        <dbReference type="EMBL" id="MFD2200518.1"/>
    </source>
</evidence>
<dbReference type="Pfam" id="PF01551">
    <property type="entry name" value="Peptidase_M23"/>
    <property type="match status" value="1"/>
</dbReference>
<accession>A0ABW5B319</accession>
<sequence>MKTDKIFILQAMDLSLNELLEGESIFPVMGEKLNSQNTLPMDFSPRNKDLFQVDLNNTEMLSNYVFGQLNKAEKKYGIGGYFEHRAIYSRSEVFETEKDDFRDIHLGVDIWTEAFRPVYTPLKGKIHSFKNNAGFGNYGATIILEHQLKEETLYSLYGHLALKDLENLKIGKEFNAGDLLCHLGPFPENGDWPPHLHFQLMWDLLGIWGDFPGVCSHREVDKFKSICPDPNLLIGYSPK</sequence>
<organism evidence="2 3">
    <name type="scientific">Shivajiella indica</name>
    <dbReference type="NCBI Taxonomy" id="872115"/>
    <lineage>
        <taxon>Bacteria</taxon>
        <taxon>Pseudomonadati</taxon>
        <taxon>Bacteroidota</taxon>
        <taxon>Cytophagia</taxon>
        <taxon>Cytophagales</taxon>
        <taxon>Cyclobacteriaceae</taxon>
        <taxon>Shivajiella</taxon>
    </lineage>
</organism>
<dbReference type="SUPFAM" id="SSF51261">
    <property type="entry name" value="Duplicated hybrid motif"/>
    <property type="match status" value="1"/>
</dbReference>
<comment type="caution">
    <text evidence="2">The sequence shown here is derived from an EMBL/GenBank/DDBJ whole genome shotgun (WGS) entry which is preliminary data.</text>
</comment>
<dbReference type="InterPro" id="IPR011055">
    <property type="entry name" value="Dup_hybrid_motif"/>
</dbReference>
<dbReference type="Gene3D" id="2.70.70.10">
    <property type="entry name" value="Glucose Permease (Domain IIA)"/>
    <property type="match status" value="1"/>
</dbReference>
<name>A0ABW5B319_9BACT</name>
<proteinExistence type="predicted"/>
<evidence type="ECO:0000313" key="3">
    <source>
        <dbReference type="Proteomes" id="UP001597414"/>
    </source>
</evidence>
<protein>
    <submittedName>
        <fullName evidence="2">Peptidoglycan DD-metalloendopeptidase family protein</fullName>
    </submittedName>
</protein>
<reference evidence="3" key="1">
    <citation type="journal article" date="2019" name="Int. J. Syst. Evol. Microbiol.">
        <title>The Global Catalogue of Microorganisms (GCM) 10K type strain sequencing project: providing services to taxonomists for standard genome sequencing and annotation.</title>
        <authorList>
            <consortium name="The Broad Institute Genomics Platform"/>
            <consortium name="The Broad Institute Genome Sequencing Center for Infectious Disease"/>
            <person name="Wu L."/>
            <person name="Ma J."/>
        </authorList>
    </citation>
    <scope>NUCLEOTIDE SEQUENCE [LARGE SCALE GENOMIC DNA]</scope>
    <source>
        <strain evidence="3">KCTC 19812</strain>
    </source>
</reference>
<dbReference type="CDD" id="cd12797">
    <property type="entry name" value="M23_peptidase"/>
    <property type="match status" value="1"/>
</dbReference>
<dbReference type="EMBL" id="JBHUIV010000006">
    <property type="protein sequence ID" value="MFD2200518.1"/>
    <property type="molecule type" value="Genomic_DNA"/>
</dbReference>
<dbReference type="InterPro" id="IPR016047">
    <property type="entry name" value="M23ase_b-sheet_dom"/>
</dbReference>
<gene>
    <name evidence="2" type="ORF">ACFSKV_02995</name>
</gene>
<dbReference type="RefSeq" id="WP_380800252.1">
    <property type="nucleotide sequence ID" value="NZ_JBHUIV010000006.1"/>
</dbReference>
<keyword evidence="3" id="KW-1185">Reference proteome</keyword>
<evidence type="ECO:0000259" key="1">
    <source>
        <dbReference type="Pfam" id="PF01551"/>
    </source>
</evidence>
<dbReference type="Proteomes" id="UP001597414">
    <property type="component" value="Unassembled WGS sequence"/>
</dbReference>